<proteinExistence type="inferred from homology"/>
<dbReference type="EMBL" id="JBFNFH010000009">
    <property type="protein sequence ID" value="MFM1524967.1"/>
    <property type="molecule type" value="Genomic_DNA"/>
</dbReference>
<dbReference type="NCBIfam" id="TIGR00090">
    <property type="entry name" value="rsfS_iojap_ybeB"/>
    <property type="match status" value="1"/>
</dbReference>
<comment type="similarity">
    <text evidence="1 2">Belongs to the Iojap/RsfS family.</text>
</comment>
<evidence type="ECO:0000313" key="4">
    <source>
        <dbReference type="Proteomes" id="UP001629536"/>
    </source>
</evidence>
<comment type="subcellular location">
    <subcellularLocation>
        <location evidence="2">Cytoplasm</location>
    </subcellularLocation>
</comment>
<dbReference type="RefSeq" id="WP_408105827.1">
    <property type="nucleotide sequence ID" value="NZ_JBFNFH010000009.1"/>
</dbReference>
<evidence type="ECO:0000256" key="2">
    <source>
        <dbReference type="HAMAP-Rule" id="MF_01477"/>
    </source>
</evidence>
<keyword evidence="2" id="KW-0678">Repressor</keyword>
<reference evidence="3 4" key="1">
    <citation type="journal article" date="2024" name="Front. Microbiol.">
        <title>Pangenomic and biochemical analyses of Helcococcus ovis reveal widespread tetracycline resistance and a novel bacterial species, Helcococcus bovis.</title>
        <authorList>
            <person name="Cunha F."/>
            <person name="Zhai Y."/>
            <person name="Casaro S."/>
            <person name="Jones K.L."/>
            <person name="Hernandez M."/>
            <person name="Bisinotto R.S."/>
            <person name="Kariyawasam S."/>
            <person name="Brown M.B."/>
            <person name="Phillips A."/>
            <person name="Jeong K.C."/>
            <person name="Galvao K.N."/>
        </authorList>
    </citation>
    <scope>NUCLEOTIDE SEQUENCE [LARGE SCALE GENOMIC DNA]</scope>
    <source>
        <strain evidence="3 4">KG197</strain>
    </source>
</reference>
<protein>
    <recommendedName>
        <fullName evidence="2">Ribosomal silencing factor RsfS</fullName>
    </recommendedName>
</protein>
<name>A0ABW9F6G4_9FIRM</name>
<sequence length="102" mass="11684">MNKLDIVVKACEDKLGENIKVISIDEKSTIADYFVLVTGKSIQQTKAISDEIEEKIEKAGFTVLGNEGFRDASWILMDLGDIIVHIFTEEQREFYNLEKLWD</sequence>
<keyword evidence="2" id="KW-0810">Translation regulation</keyword>
<comment type="subunit">
    <text evidence="2">Interacts with ribosomal protein uL14 (rplN).</text>
</comment>
<dbReference type="HAMAP" id="MF_01477">
    <property type="entry name" value="Iojap_RsfS"/>
    <property type="match status" value="1"/>
</dbReference>
<evidence type="ECO:0000313" key="3">
    <source>
        <dbReference type="EMBL" id="MFM1524967.1"/>
    </source>
</evidence>
<dbReference type="InterPro" id="IPR004394">
    <property type="entry name" value="Iojap/RsfS/C7orf30"/>
</dbReference>
<accession>A0ABW9F6G4</accession>
<comment type="function">
    <text evidence="2">Functions as a ribosomal silencing factor. Interacts with ribosomal protein uL14 (rplN), blocking formation of intersubunit bridge B8. Prevents association of the 30S and 50S ribosomal subunits and the formation of functional ribosomes, thus repressing translation.</text>
</comment>
<dbReference type="PANTHER" id="PTHR21043">
    <property type="entry name" value="IOJAP SUPERFAMILY ORTHOLOG"/>
    <property type="match status" value="1"/>
</dbReference>
<dbReference type="InterPro" id="IPR043519">
    <property type="entry name" value="NT_sf"/>
</dbReference>
<keyword evidence="2" id="KW-0963">Cytoplasm</keyword>
<dbReference type="Pfam" id="PF02410">
    <property type="entry name" value="RsfS"/>
    <property type="match status" value="1"/>
</dbReference>
<organism evidence="3 4">
    <name type="scientific">Helcococcus bovis</name>
    <dbReference type="NCBI Taxonomy" id="3153252"/>
    <lineage>
        <taxon>Bacteria</taxon>
        <taxon>Bacillati</taxon>
        <taxon>Bacillota</taxon>
        <taxon>Tissierellia</taxon>
        <taxon>Tissierellales</taxon>
        <taxon>Peptoniphilaceae</taxon>
        <taxon>Helcococcus</taxon>
    </lineage>
</organism>
<evidence type="ECO:0000256" key="1">
    <source>
        <dbReference type="ARBA" id="ARBA00010574"/>
    </source>
</evidence>
<keyword evidence="4" id="KW-1185">Reference proteome</keyword>
<dbReference type="PANTHER" id="PTHR21043:SF0">
    <property type="entry name" value="MITOCHONDRIAL ASSEMBLY OF RIBOSOMAL LARGE SUBUNIT PROTEIN 1"/>
    <property type="match status" value="1"/>
</dbReference>
<dbReference type="Proteomes" id="UP001629536">
    <property type="component" value="Unassembled WGS sequence"/>
</dbReference>
<dbReference type="Gene3D" id="3.30.460.10">
    <property type="entry name" value="Beta Polymerase, domain 2"/>
    <property type="match status" value="1"/>
</dbReference>
<gene>
    <name evidence="2 3" type="primary">rsfS</name>
    <name evidence="3" type="ORF">ABGF40_04700</name>
</gene>
<comment type="caution">
    <text evidence="3">The sequence shown here is derived from an EMBL/GenBank/DDBJ whole genome shotgun (WGS) entry which is preliminary data.</text>
</comment>
<dbReference type="SUPFAM" id="SSF81301">
    <property type="entry name" value="Nucleotidyltransferase"/>
    <property type="match status" value="1"/>
</dbReference>